<organism evidence="2 3">
    <name type="scientific">Henosepilachna vigintioctopunctata</name>
    <dbReference type="NCBI Taxonomy" id="420089"/>
    <lineage>
        <taxon>Eukaryota</taxon>
        <taxon>Metazoa</taxon>
        <taxon>Ecdysozoa</taxon>
        <taxon>Arthropoda</taxon>
        <taxon>Hexapoda</taxon>
        <taxon>Insecta</taxon>
        <taxon>Pterygota</taxon>
        <taxon>Neoptera</taxon>
        <taxon>Endopterygota</taxon>
        <taxon>Coleoptera</taxon>
        <taxon>Polyphaga</taxon>
        <taxon>Cucujiformia</taxon>
        <taxon>Coccinelloidea</taxon>
        <taxon>Coccinellidae</taxon>
        <taxon>Epilachninae</taxon>
        <taxon>Epilachnini</taxon>
        <taxon>Henosepilachna</taxon>
    </lineage>
</organism>
<name>A0AAW1TPE3_9CUCU</name>
<evidence type="ECO:0000259" key="1">
    <source>
        <dbReference type="Pfam" id="PF13843"/>
    </source>
</evidence>
<keyword evidence="3" id="KW-1185">Reference proteome</keyword>
<dbReference type="AlphaFoldDB" id="A0AAW1TPE3"/>
<evidence type="ECO:0000313" key="3">
    <source>
        <dbReference type="Proteomes" id="UP001431783"/>
    </source>
</evidence>
<gene>
    <name evidence="2" type="ORF">WA026_006304</name>
</gene>
<feature type="domain" description="PiggyBac transposable element-derived protein" evidence="1">
    <location>
        <begin position="95"/>
        <end position="158"/>
    </location>
</feature>
<dbReference type="Proteomes" id="UP001431783">
    <property type="component" value="Unassembled WGS sequence"/>
</dbReference>
<reference evidence="2 3" key="1">
    <citation type="submission" date="2023-03" db="EMBL/GenBank/DDBJ databases">
        <title>Genome insight into feeding habits of ladybird beetles.</title>
        <authorList>
            <person name="Li H.-S."/>
            <person name="Huang Y.-H."/>
            <person name="Pang H."/>
        </authorList>
    </citation>
    <scope>NUCLEOTIDE SEQUENCE [LARGE SCALE GENOMIC DNA]</scope>
    <source>
        <strain evidence="2">SYSU_2023b</strain>
        <tissue evidence="2">Whole body</tissue>
    </source>
</reference>
<dbReference type="InterPro" id="IPR029526">
    <property type="entry name" value="PGBD"/>
</dbReference>
<sequence>MYRPDFMVYKIEKTVPKGTVFWNSYFQLRNRSVTFFKKCVTAHHYFQRLLLLSIYSIEAEQTWREDFCSRRFENDLHPILDVSLRKQANGPYQLSNKSSGIVMRMAGPVFGTGRYIVADNWFSDLSLINELRKQKVSYVGTVRKNRRALPALIKHNSLSLTSVMNTGK</sequence>
<dbReference type="Pfam" id="PF13843">
    <property type="entry name" value="DDE_Tnp_1_7"/>
    <property type="match status" value="1"/>
</dbReference>
<proteinExistence type="predicted"/>
<evidence type="ECO:0000313" key="2">
    <source>
        <dbReference type="EMBL" id="KAK9870219.1"/>
    </source>
</evidence>
<accession>A0AAW1TPE3</accession>
<comment type="caution">
    <text evidence="2">The sequence shown here is derived from an EMBL/GenBank/DDBJ whole genome shotgun (WGS) entry which is preliminary data.</text>
</comment>
<protein>
    <recommendedName>
        <fullName evidence="1">PiggyBac transposable element-derived protein domain-containing protein</fullName>
    </recommendedName>
</protein>
<dbReference type="EMBL" id="JARQZJ010000002">
    <property type="protein sequence ID" value="KAK9870219.1"/>
    <property type="molecule type" value="Genomic_DNA"/>
</dbReference>